<dbReference type="RefSeq" id="WP_183448997.1">
    <property type="nucleotide sequence ID" value="NZ_JACHWB010000002.1"/>
</dbReference>
<dbReference type="Gene3D" id="2.40.50.90">
    <property type="match status" value="1"/>
</dbReference>
<dbReference type="EMBL" id="JACHWB010000002">
    <property type="protein sequence ID" value="MBB3018602.1"/>
    <property type="molecule type" value="Genomic_DNA"/>
</dbReference>
<name>A0A7W4VL50_9HYPH</name>
<protein>
    <submittedName>
        <fullName evidence="3">Endonuclease YncB(Thermonuclease family)</fullName>
    </submittedName>
</protein>
<keyword evidence="1" id="KW-0472">Membrane</keyword>
<proteinExistence type="predicted"/>
<evidence type="ECO:0000313" key="3">
    <source>
        <dbReference type="EMBL" id="MBB3018602.1"/>
    </source>
</evidence>
<reference evidence="3 4" key="1">
    <citation type="submission" date="2020-08" db="EMBL/GenBank/DDBJ databases">
        <title>The Agave Microbiome: Exploring the role of microbial communities in plant adaptations to desert environments.</title>
        <authorList>
            <person name="Partida-Martinez L.P."/>
        </authorList>
    </citation>
    <scope>NUCLEOTIDE SEQUENCE [LARGE SCALE GENOMIC DNA]</scope>
    <source>
        <strain evidence="3 4">AT3.9</strain>
    </source>
</reference>
<dbReference type="InterPro" id="IPR016071">
    <property type="entry name" value="Staphylococal_nuclease_OB-fold"/>
</dbReference>
<gene>
    <name evidence="3" type="ORF">FHR70_001656</name>
</gene>
<dbReference type="SMART" id="SM00318">
    <property type="entry name" value="SNc"/>
    <property type="match status" value="1"/>
</dbReference>
<keyword evidence="1" id="KW-1133">Transmembrane helix</keyword>
<sequence length="171" mass="19799">MNRPSPEQLRFRDQIRETRRLRADYLWIAITSALLALGMFLACSLVYAARADTVDGRRIVIIDGDTIDAQGERIRILNIDAPESFRSRCEAELKLALRTKERLAQLLRSGPVEIIREGQDRYRRTLATLSVREGDVGQILVRERLALPWKDGREDKERRLKVWCGTWARLP</sequence>
<dbReference type="GO" id="GO:0004519">
    <property type="term" value="F:endonuclease activity"/>
    <property type="evidence" value="ECO:0007669"/>
    <property type="project" value="UniProtKB-KW"/>
</dbReference>
<dbReference type="InterPro" id="IPR035437">
    <property type="entry name" value="SNase_OB-fold_sf"/>
</dbReference>
<dbReference type="Proteomes" id="UP000532010">
    <property type="component" value="Unassembled WGS sequence"/>
</dbReference>
<evidence type="ECO:0000259" key="2">
    <source>
        <dbReference type="PROSITE" id="PS50830"/>
    </source>
</evidence>
<keyword evidence="3" id="KW-0540">Nuclease</keyword>
<keyword evidence="1" id="KW-0812">Transmembrane</keyword>
<feature type="domain" description="TNase-like" evidence="2">
    <location>
        <begin position="52"/>
        <end position="146"/>
    </location>
</feature>
<dbReference type="PROSITE" id="PS50830">
    <property type="entry name" value="TNASE_3"/>
    <property type="match status" value="1"/>
</dbReference>
<dbReference type="Pfam" id="PF00565">
    <property type="entry name" value="SNase"/>
    <property type="match status" value="1"/>
</dbReference>
<evidence type="ECO:0000256" key="1">
    <source>
        <dbReference type="SAM" id="Phobius"/>
    </source>
</evidence>
<accession>A0A7W4VL50</accession>
<feature type="transmembrane region" description="Helical" evidence="1">
    <location>
        <begin position="25"/>
        <end position="49"/>
    </location>
</feature>
<keyword evidence="3" id="KW-0378">Hydrolase</keyword>
<evidence type="ECO:0000313" key="4">
    <source>
        <dbReference type="Proteomes" id="UP000532010"/>
    </source>
</evidence>
<dbReference type="SUPFAM" id="SSF50199">
    <property type="entry name" value="Staphylococcal nuclease"/>
    <property type="match status" value="1"/>
</dbReference>
<comment type="caution">
    <text evidence="3">The sequence shown here is derived from an EMBL/GenBank/DDBJ whole genome shotgun (WGS) entry which is preliminary data.</text>
</comment>
<dbReference type="AlphaFoldDB" id="A0A7W4VL50"/>
<organism evidence="3 4">
    <name type="scientific">Microvirga lupini</name>
    <dbReference type="NCBI Taxonomy" id="420324"/>
    <lineage>
        <taxon>Bacteria</taxon>
        <taxon>Pseudomonadati</taxon>
        <taxon>Pseudomonadota</taxon>
        <taxon>Alphaproteobacteria</taxon>
        <taxon>Hyphomicrobiales</taxon>
        <taxon>Methylobacteriaceae</taxon>
        <taxon>Microvirga</taxon>
    </lineage>
</organism>
<keyword evidence="4" id="KW-1185">Reference proteome</keyword>
<keyword evidence="3" id="KW-0255">Endonuclease</keyword>